<dbReference type="EMBL" id="JAADJG010000003">
    <property type="protein sequence ID" value="KAF4458128.1"/>
    <property type="molecule type" value="Genomic_DNA"/>
</dbReference>
<protein>
    <submittedName>
        <fullName evidence="1">Uncharacterized protein</fullName>
    </submittedName>
</protein>
<dbReference type="PANTHER" id="PTHR43845:SF1">
    <property type="entry name" value="BLR5969 PROTEIN"/>
    <property type="match status" value="1"/>
</dbReference>
<dbReference type="OrthoDB" id="10047078at2759"/>
<evidence type="ECO:0000313" key="1">
    <source>
        <dbReference type="EMBL" id="KAF4458128.1"/>
    </source>
</evidence>
<dbReference type="SUPFAM" id="SSF56801">
    <property type="entry name" value="Acetyl-CoA synthetase-like"/>
    <property type="match status" value="1"/>
</dbReference>
<name>A0A8H4KZ77_9HYPO</name>
<comment type="caution">
    <text evidence="1">The sequence shown here is derived from an EMBL/GenBank/DDBJ whole genome shotgun (WGS) entry which is preliminary data.</text>
</comment>
<evidence type="ECO:0000313" key="2">
    <source>
        <dbReference type="Proteomes" id="UP000605986"/>
    </source>
</evidence>
<reference evidence="1" key="1">
    <citation type="submission" date="2020-01" db="EMBL/GenBank/DDBJ databases">
        <title>Identification and distribution of gene clusters putatively required for synthesis of sphingolipid metabolism inhibitors in phylogenetically diverse species of the filamentous fungus Fusarium.</title>
        <authorList>
            <person name="Kim H.-S."/>
            <person name="Busman M."/>
            <person name="Brown D.W."/>
            <person name="Divon H."/>
            <person name="Uhlig S."/>
            <person name="Proctor R.H."/>
        </authorList>
    </citation>
    <scope>NUCLEOTIDE SEQUENCE</scope>
    <source>
        <strain evidence="1">NRRL 53441</strain>
    </source>
</reference>
<dbReference type="PANTHER" id="PTHR43845">
    <property type="entry name" value="BLR5969 PROTEIN"/>
    <property type="match status" value="1"/>
</dbReference>
<keyword evidence="2" id="KW-1185">Reference proteome</keyword>
<sequence>MNFGRFLRNTGVINYGDWALSTHWAGDLYRFLDLALEILENAGASVLAGGCAMAPKKVISLLQDFHVNVLTGDASQVVSIIHHIFTLPSTERDKIKLSKIVYTSEILTAAQKKHIYTVLGPIKICSILGSAEAGPYGVGNPDLTGGDSAADYEDYIFDARMTLFEILPLSCAEGGLSSECLPQGQKGMIAQTSLCRLRNPLVRYMTGDIGSLHPLPIKAQTHIPESE</sequence>
<accession>A0A8H4KZ77</accession>
<organism evidence="1 2">
    <name type="scientific">Fusarium austroafricanum</name>
    <dbReference type="NCBI Taxonomy" id="2364996"/>
    <lineage>
        <taxon>Eukaryota</taxon>
        <taxon>Fungi</taxon>
        <taxon>Dikarya</taxon>
        <taxon>Ascomycota</taxon>
        <taxon>Pezizomycotina</taxon>
        <taxon>Sordariomycetes</taxon>
        <taxon>Hypocreomycetidae</taxon>
        <taxon>Hypocreales</taxon>
        <taxon>Nectriaceae</taxon>
        <taxon>Fusarium</taxon>
        <taxon>Fusarium concolor species complex</taxon>
    </lineage>
</organism>
<dbReference type="Proteomes" id="UP000605986">
    <property type="component" value="Unassembled WGS sequence"/>
</dbReference>
<gene>
    <name evidence="1" type="ORF">F53441_63</name>
</gene>
<dbReference type="AlphaFoldDB" id="A0A8H4KZ77"/>
<proteinExistence type="predicted"/>
<dbReference type="Gene3D" id="3.40.50.12780">
    <property type="entry name" value="N-terminal domain of ligase-like"/>
    <property type="match status" value="1"/>
</dbReference>
<dbReference type="InterPro" id="IPR042099">
    <property type="entry name" value="ANL_N_sf"/>
</dbReference>